<feature type="compositionally biased region" description="Acidic residues" evidence="1">
    <location>
        <begin position="1"/>
        <end position="14"/>
    </location>
</feature>
<dbReference type="Proteomes" id="UP001155010">
    <property type="component" value="Unassembled WGS sequence"/>
</dbReference>
<comment type="caution">
    <text evidence="2">The sequence shown here is derived from an EMBL/GenBank/DDBJ whole genome shotgun (WGS) entry which is preliminary data.</text>
</comment>
<sequence>MSDPTAEQDGDFIMDAESVPEAFEGKLETPPKRRGSKSTIQGQSRPPEDGETGDRREKKAPDRSPKASGHCIVQAPLCEAKNRPSAPQNADPRGDRWKETERRTNQARNAEIDLPASLPRLVSREVRGQAMQTYPILREHDGHRAFFLYVMNTPNRDDGGHWGTGQPVIPWRKVARCYGKRVQDYGRNLRTRRILKMYRDQVVSDFDWTGYHSNGHARVVKDTGVDPSLEEAWREDQKSDRRDADLVDFFTGKKHNAKRRHKLRRDRIRACRASEPRCSDGRKWRRYLHDRYPGNYYGLLKHMPDAKEEAEEIEGAGRVQTFVNLRRIEEQPMPFYRFSENTVRLTTSRSGLQNLNSDVRDKLTEEWVKLDLSSAQLAIAAKDWGVESALKQLRSEESIWDSLKNRTGVEIKAPLKKGSYATVYGGKRGTIKGRMAYAAAKEGHPMDSEAQRRFLSHPVISELLEKREAKLEEIQVNGGATDCYGNEISTDSIDDDSPERSVLSQLAQAREMQLLTPALELAEEVEKNYQVAPWEIMLYLYDGFVVKFNTPTEEYHIPHIQEAVNQRCENLGYPTRLEVETMCQE</sequence>
<dbReference type="EMBL" id="JANUBB010000007">
    <property type="protein sequence ID" value="MCS3952020.1"/>
    <property type="molecule type" value="Genomic_DNA"/>
</dbReference>
<evidence type="ECO:0000313" key="2">
    <source>
        <dbReference type="EMBL" id="MCS3952020.1"/>
    </source>
</evidence>
<proteinExistence type="predicted"/>
<evidence type="ECO:0000256" key="1">
    <source>
        <dbReference type="SAM" id="MobiDB-lite"/>
    </source>
</evidence>
<gene>
    <name evidence="2" type="ORF">GGP83_001976</name>
</gene>
<feature type="compositionally biased region" description="Basic and acidic residues" evidence="1">
    <location>
        <begin position="92"/>
        <end position="104"/>
    </location>
</feature>
<evidence type="ECO:0000313" key="3">
    <source>
        <dbReference type="Proteomes" id="UP001155010"/>
    </source>
</evidence>
<dbReference type="AlphaFoldDB" id="A0A9X2U8R7"/>
<protein>
    <submittedName>
        <fullName evidence="2">Uncharacterized protein</fullName>
    </submittedName>
</protein>
<feature type="region of interest" description="Disordered" evidence="1">
    <location>
        <begin position="1"/>
        <end position="106"/>
    </location>
</feature>
<organism evidence="2 3">
    <name type="scientific">Salinibacter ruber</name>
    <dbReference type="NCBI Taxonomy" id="146919"/>
    <lineage>
        <taxon>Bacteria</taxon>
        <taxon>Pseudomonadati</taxon>
        <taxon>Rhodothermota</taxon>
        <taxon>Rhodothermia</taxon>
        <taxon>Rhodothermales</taxon>
        <taxon>Salinibacteraceae</taxon>
        <taxon>Salinibacter</taxon>
    </lineage>
</organism>
<accession>A0A9X2U8R7</accession>
<feature type="compositionally biased region" description="Basic and acidic residues" evidence="1">
    <location>
        <begin position="46"/>
        <end position="65"/>
    </location>
</feature>
<dbReference type="RefSeq" id="WP_259081975.1">
    <property type="nucleotide sequence ID" value="NZ_JANTZN010000004.1"/>
</dbReference>
<name>A0A9X2U8R7_9BACT</name>
<reference evidence="2" key="1">
    <citation type="submission" date="2022-08" db="EMBL/GenBank/DDBJ databases">
        <title>Genomic Encyclopedia of Type Strains, Phase V (KMG-V): Genome sequencing to study the core and pangenomes of soil and plant-associated prokaryotes.</title>
        <authorList>
            <person name="Whitman W."/>
        </authorList>
    </citation>
    <scope>NUCLEOTIDE SEQUENCE</scope>
    <source>
        <strain evidence="2">SP2017</strain>
    </source>
</reference>